<dbReference type="KEGG" id="tsy:THSYN_30150"/>
<organism evidence="3 4">
    <name type="scientific">Candidatus Thiodictyon syntrophicum</name>
    <dbReference type="NCBI Taxonomy" id="1166950"/>
    <lineage>
        <taxon>Bacteria</taxon>
        <taxon>Pseudomonadati</taxon>
        <taxon>Pseudomonadota</taxon>
        <taxon>Gammaproteobacteria</taxon>
        <taxon>Chromatiales</taxon>
        <taxon>Chromatiaceae</taxon>
        <taxon>Thiodictyon</taxon>
    </lineage>
</organism>
<dbReference type="PROSITE" id="PS52050">
    <property type="entry name" value="WYL"/>
    <property type="match status" value="1"/>
</dbReference>
<dbReference type="InterPro" id="IPR014942">
    <property type="entry name" value="AbiEii"/>
</dbReference>
<dbReference type="EMBL" id="CP020371">
    <property type="protein sequence ID" value="AUB85182.1"/>
    <property type="molecule type" value="Genomic_DNA"/>
</dbReference>
<accession>A0A2K8UI32</accession>
<dbReference type="AlphaFoldDB" id="A0A2K8UI32"/>
<protein>
    <recommendedName>
        <fullName evidence="2">WYL domain-containing protein</fullName>
    </recommendedName>
</protein>
<feature type="compositionally biased region" description="Low complexity" evidence="1">
    <location>
        <begin position="402"/>
        <end position="419"/>
    </location>
</feature>
<sequence>MITKREILDAASNLNLNPHVVEKDYALGWVLAGIYAHDALADNWIFKGGTCLKKCYFETYRFSEDLDFTLKDKSHLREGFLQPVFGEIAEWIYENSGLEFPAKSQSFDIYANPRGQMSCQGKLSYRGSVSPTAGGMPRIKLDLTADERLVLPPVKVPVFHPYSDSPTDGISVLAYGYEEVFAEKIRALAERTRPRDLYDVINLYRHEDARPTASVLLDVLRQKCEFKGIPVPNAGDFDAHKADLEGAWTSMLAHQLPALPPVASFWEMLPQFFSWLAGGAAPIVLAAYTLGRGEVVIRERTIRLPLSGPAQSYIEIIRFAAANRLCVNLDYQGSTRRIEPYSLRRTQDGNIVLHAWNVDANEHRSYRVDRIEGAHTTDNSFAPRYAVELTPEGPVRVLQTPRSSSSAGLGAASRTSSLSHPAHQRSGRSSLPQSQRPTYIYQCGLCGKKFRRENQSPSLNPHKAPGGYPCSGQTGFLVDIKY</sequence>
<dbReference type="OrthoDB" id="1550603at2"/>
<evidence type="ECO:0000313" key="4">
    <source>
        <dbReference type="Proteomes" id="UP000232638"/>
    </source>
</evidence>
<reference evidence="3 4" key="1">
    <citation type="submission" date="2017-03" db="EMBL/GenBank/DDBJ databases">
        <title>Complete genome sequence of Candidatus 'Thiodictyon syntrophicum' sp. nov. strain Cad16T, a photolithoautotroph purple sulfur bacterium isolated from an alpine meromictic lake.</title>
        <authorList>
            <person name="Luedin S.M."/>
            <person name="Pothier J.F."/>
            <person name="Danza F."/>
            <person name="Storelli N."/>
            <person name="Wittwer M."/>
            <person name="Tonolla M."/>
        </authorList>
    </citation>
    <scope>NUCLEOTIDE SEQUENCE [LARGE SCALE GENOMIC DNA]</scope>
    <source>
        <strain evidence="3 4">Cad16T</strain>
        <plasmid evidence="4">Plasmid pts417</plasmid>
    </source>
</reference>
<gene>
    <name evidence="3" type="ORF">THSYN_30150</name>
</gene>
<keyword evidence="4" id="KW-1185">Reference proteome</keyword>
<geneLocation type="plasmid" evidence="4">
    <name>pts417</name>
</geneLocation>
<proteinExistence type="predicted"/>
<dbReference type="Gene3D" id="3.10.450.620">
    <property type="entry name" value="JHP933, nucleotidyltransferase-like core domain"/>
    <property type="match status" value="1"/>
</dbReference>
<evidence type="ECO:0000256" key="1">
    <source>
        <dbReference type="SAM" id="MobiDB-lite"/>
    </source>
</evidence>
<name>A0A2K8UI32_9GAMM</name>
<feature type="domain" description="WYL" evidence="2">
    <location>
        <begin position="314"/>
        <end position="374"/>
    </location>
</feature>
<feature type="region of interest" description="Disordered" evidence="1">
    <location>
        <begin position="392"/>
        <end position="434"/>
    </location>
</feature>
<dbReference type="InterPro" id="IPR026881">
    <property type="entry name" value="WYL_dom"/>
</dbReference>
<dbReference type="Proteomes" id="UP000232638">
    <property type="component" value="Plasmid pTs417"/>
</dbReference>
<evidence type="ECO:0000259" key="2">
    <source>
        <dbReference type="Pfam" id="PF13280"/>
    </source>
</evidence>
<dbReference type="Pfam" id="PF13280">
    <property type="entry name" value="WYL"/>
    <property type="match status" value="1"/>
</dbReference>
<dbReference type="Pfam" id="PF08843">
    <property type="entry name" value="AbiEii"/>
    <property type="match status" value="1"/>
</dbReference>
<keyword evidence="3" id="KW-0614">Plasmid</keyword>
<dbReference type="RefSeq" id="WP_100922825.1">
    <property type="nucleotide sequence ID" value="NZ_CP020371.1"/>
</dbReference>
<evidence type="ECO:0000313" key="3">
    <source>
        <dbReference type="EMBL" id="AUB85182.1"/>
    </source>
</evidence>